<dbReference type="Gene3D" id="1.20.5.4770">
    <property type="match status" value="1"/>
</dbReference>
<dbReference type="Pfam" id="PF01754">
    <property type="entry name" value="zf-A20"/>
    <property type="match status" value="1"/>
</dbReference>
<dbReference type="Proteomes" id="UP000784294">
    <property type="component" value="Unassembled WGS sequence"/>
</dbReference>
<dbReference type="InterPro" id="IPR050652">
    <property type="entry name" value="AN1_A20_ZnFinger"/>
</dbReference>
<evidence type="ECO:0000259" key="6">
    <source>
        <dbReference type="PROSITE" id="PS51036"/>
    </source>
</evidence>
<dbReference type="EMBL" id="CAAALY010007214">
    <property type="protein sequence ID" value="VEL09773.1"/>
    <property type="molecule type" value="Genomic_DNA"/>
</dbReference>
<dbReference type="Gene3D" id="4.10.1110.10">
    <property type="entry name" value="AN1-like Zinc finger"/>
    <property type="match status" value="1"/>
</dbReference>
<feature type="domain" description="A20-type" evidence="6">
    <location>
        <begin position="12"/>
        <end position="46"/>
    </location>
</feature>
<dbReference type="InterPro" id="IPR002653">
    <property type="entry name" value="Znf_A20"/>
</dbReference>
<accession>A0A448WEC3</accession>
<comment type="caution">
    <text evidence="8">The sequence shown here is derived from an EMBL/GenBank/DDBJ whole genome shotgun (WGS) entry which is preliminary data.</text>
</comment>
<feature type="compositionally biased region" description="Low complexity" evidence="5">
    <location>
        <begin position="50"/>
        <end position="67"/>
    </location>
</feature>
<evidence type="ECO:0000256" key="1">
    <source>
        <dbReference type="ARBA" id="ARBA00022723"/>
    </source>
</evidence>
<dbReference type="InterPro" id="IPR035896">
    <property type="entry name" value="AN1-like_Znf"/>
</dbReference>
<dbReference type="PANTHER" id="PTHR10634:SF149">
    <property type="entry name" value="AN1-TYPE DOMAIN-CONTAINING PROTEIN-RELATED"/>
    <property type="match status" value="1"/>
</dbReference>
<dbReference type="OrthoDB" id="428577at2759"/>
<organism evidence="8 9">
    <name type="scientific">Protopolystoma xenopodis</name>
    <dbReference type="NCBI Taxonomy" id="117903"/>
    <lineage>
        <taxon>Eukaryota</taxon>
        <taxon>Metazoa</taxon>
        <taxon>Spiralia</taxon>
        <taxon>Lophotrochozoa</taxon>
        <taxon>Platyhelminthes</taxon>
        <taxon>Monogenea</taxon>
        <taxon>Polyopisthocotylea</taxon>
        <taxon>Polystomatidea</taxon>
        <taxon>Polystomatidae</taxon>
        <taxon>Protopolystoma</taxon>
    </lineage>
</organism>
<dbReference type="PANTHER" id="PTHR10634">
    <property type="entry name" value="AN1-TYPE ZINC FINGER PROTEIN"/>
    <property type="match status" value="1"/>
</dbReference>
<keyword evidence="9" id="KW-1185">Reference proteome</keyword>
<evidence type="ECO:0000313" key="9">
    <source>
        <dbReference type="Proteomes" id="UP000784294"/>
    </source>
</evidence>
<keyword evidence="2 4" id="KW-0863">Zinc-finger</keyword>
<proteinExistence type="predicted"/>
<dbReference type="AlphaFoldDB" id="A0A448WEC3"/>
<evidence type="ECO:0000313" key="8">
    <source>
        <dbReference type="EMBL" id="VEL09773.1"/>
    </source>
</evidence>
<evidence type="ECO:0000256" key="2">
    <source>
        <dbReference type="ARBA" id="ARBA00022771"/>
    </source>
</evidence>
<protein>
    <recommendedName>
        <fullName evidence="10">AN1-type domain-containing protein</fullName>
    </recommendedName>
</protein>
<evidence type="ECO:0000256" key="4">
    <source>
        <dbReference type="PROSITE-ProRule" id="PRU00449"/>
    </source>
</evidence>
<keyword evidence="3" id="KW-0862">Zinc</keyword>
<evidence type="ECO:0000259" key="7">
    <source>
        <dbReference type="PROSITE" id="PS51039"/>
    </source>
</evidence>
<dbReference type="Pfam" id="PF01428">
    <property type="entry name" value="zf-AN1"/>
    <property type="match status" value="1"/>
</dbReference>
<feature type="domain" description="AN1-type" evidence="7">
    <location>
        <begin position="136"/>
        <end position="182"/>
    </location>
</feature>
<keyword evidence="1" id="KW-0479">Metal-binding</keyword>
<dbReference type="SMART" id="SM00259">
    <property type="entry name" value="ZnF_A20"/>
    <property type="match status" value="1"/>
</dbReference>
<dbReference type="SUPFAM" id="SSF118310">
    <property type="entry name" value="AN1-like Zinc finger"/>
    <property type="match status" value="1"/>
</dbReference>
<dbReference type="SUPFAM" id="SSF57716">
    <property type="entry name" value="Glucocorticoid receptor-like (DNA-binding domain)"/>
    <property type="match status" value="1"/>
</dbReference>
<feature type="compositionally biased region" description="Polar residues" evidence="5">
    <location>
        <begin position="68"/>
        <end position="83"/>
    </location>
</feature>
<reference evidence="8" key="1">
    <citation type="submission" date="2018-11" db="EMBL/GenBank/DDBJ databases">
        <authorList>
            <consortium name="Pathogen Informatics"/>
        </authorList>
    </citation>
    <scope>NUCLEOTIDE SEQUENCE</scope>
</reference>
<evidence type="ECO:0000256" key="3">
    <source>
        <dbReference type="ARBA" id="ARBA00022833"/>
    </source>
</evidence>
<name>A0A448WEC3_9PLAT</name>
<sequence length="201" mass="22372">MNNETPEMENKSSAKNLCTAGCGFYGSVQFKDMCSKCYQERLNREKESNSQLVRQSSDSRSSGSQKSLPSTTGSHSSPSLFPTINLHASDTISTSVRPMMKRKADEIHSASCDDLSHSVPSEPPSSIAELRRAFTNPGTNRCVRCKKRVGLTGFTCRCDGLFCSLHRYSDQHDCTFDYRALGRAELSRDNPEVRCAKIRKL</sequence>
<dbReference type="GO" id="GO:0003677">
    <property type="term" value="F:DNA binding"/>
    <property type="evidence" value="ECO:0007669"/>
    <property type="project" value="InterPro"/>
</dbReference>
<dbReference type="PROSITE" id="PS51036">
    <property type="entry name" value="ZF_A20"/>
    <property type="match status" value="1"/>
</dbReference>
<dbReference type="SMART" id="SM00154">
    <property type="entry name" value="ZnF_AN1"/>
    <property type="match status" value="1"/>
</dbReference>
<dbReference type="GO" id="GO:0008270">
    <property type="term" value="F:zinc ion binding"/>
    <property type="evidence" value="ECO:0007669"/>
    <property type="project" value="UniProtKB-KW"/>
</dbReference>
<evidence type="ECO:0000256" key="5">
    <source>
        <dbReference type="SAM" id="MobiDB-lite"/>
    </source>
</evidence>
<dbReference type="FunFam" id="4.10.1110.10:FF:000001">
    <property type="entry name" value="Zinc finger AN1-type containing 6"/>
    <property type="match status" value="1"/>
</dbReference>
<feature type="region of interest" description="Disordered" evidence="5">
    <location>
        <begin position="43"/>
        <end position="83"/>
    </location>
</feature>
<gene>
    <name evidence="8" type="ORF">PXEA_LOCUS3213</name>
</gene>
<evidence type="ECO:0008006" key="10">
    <source>
        <dbReference type="Google" id="ProtNLM"/>
    </source>
</evidence>
<dbReference type="InterPro" id="IPR000058">
    <property type="entry name" value="Znf_AN1"/>
</dbReference>
<dbReference type="PROSITE" id="PS51039">
    <property type="entry name" value="ZF_AN1"/>
    <property type="match status" value="1"/>
</dbReference>